<accession>A0A520XFG0</accession>
<sequence length="178" mass="20749">MSVRRYSLIGLSIFICLVMLYLLLSPFYSLTISNSDSMDAYFFITLKKSKIVKDGYAVAFRMPSKKVFKWKKYYELSRLKYEKGEIFLKYVGCSSGEILNTVGRSDYCDGKLLTSVPKYLFLIPQPHVKIKGFPVWHNYRIPAGYFFATCPNEYGLDSRYFGLIKESRILYNILPLRL</sequence>
<comment type="caution">
    <text evidence="3">The sequence shown here is derived from an EMBL/GenBank/DDBJ whole genome shotgun (WGS) entry which is preliminary data.</text>
</comment>
<protein>
    <recommendedName>
        <fullName evidence="2">Peptidase S26 domain-containing protein</fullName>
    </recommendedName>
</protein>
<keyword evidence="1" id="KW-0472">Membrane</keyword>
<evidence type="ECO:0000256" key="1">
    <source>
        <dbReference type="SAM" id="Phobius"/>
    </source>
</evidence>
<proteinExistence type="predicted"/>
<dbReference type="Pfam" id="PF10502">
    <property type="entry name" value="Peptidase_S26"/>
    <property type="match status" value="1"/>
</dbReference>
<dbReference type="SUPFAM" id="SSF51306">
    <property type="entry name" value="LexA/Signal peptidase"/>
    <property type="match status" value="1"/>
</dbReference>
<dbReference type="Proteomes" id="UP000322454">
    <property type="component" value="Unassembled WGS sequence"/>
</dbReference>
<dbReference type="GO" id="GO:0006465">
    <property type="term" value="P:signal peptide processing"/>
    <property type="evidence" value="ECO:0007669"/>
    <property type="project" value="InterPro"/>
</dbReference>
<gene>
    <name evidence="3" type="ORF">EVJ48_03015</name>
</gene>
<feature type="domain" description="Peptidase S26" evidence="2">
    <location>
        <begin position="8"/>
        <end position="170"/>
    </location>
</feature>
<name>A0A520XFG0_9DELT</name>
<reference evidence="3 4" key="1">
    <citation type="submission" date="2019-01" db="EMBL/GenBank/DDBJ databases">
        <title>Insights into ecological role of a new deltaproteobacterial order Candidatus Sinidesulfobacterales (Sva0485) by metagenomics and metatranscriptomics.</title>
        <authorList>
            <person name="Tan S."/>
            <person name="Liu J."/>
            <person name="Fang Y."/>
            <person name="Hedlund B."/>
            <person name="Lian Z.-H."/>
            <person name="Huang L.-Y."/>
            <person name="Li J.-T."/>
            <person name="Huang L.-N."/>
            <person name="Li W.-J."/>
            <person name="Jiang H.-C."/>
            <person name="Dong H.-L."/>
            <person name="Shu W.-S."/>
        </authorList>
    </citation>
    <scope>NUCLEOTIDE SEQUENCE [LARGE SCALE GENOMIC DNA]</scope>
    <source>
        <strain evidence="3">AP4</strain>
    </source>
</reference>
<dbReference type="InterPro" id="IPR036286">
    <property type="entry name" value="LexA/Signal_pep-like_sf"/>
</dbReference>
<organism evidence="3 4">
    <name type="scientific">Candidatus Acidulodesulfobacterium acidiphilum</name>
    <dbReference type="NCBI Taxonomy" id="2597224"/>
    <lineage>
        <taxon>Bacteria</taxon>
        <taxon>Deltaproteobacteria</taxon>
        <taxon>Candidatus Acidulodesulfobacterales</taxon>
        <taxon>Candidatus Acidulodesulfobacterium</taxon>
    </lineage>
</organism>
<dbReference type="InterPro" id="IPR019533">
    <property type="entry name" value="Peptidase_S26"/>
</dbReference>
<evidence type="ECO:0000313" key="4">
    <source>
        <dbReference type="Proteomes" id="UP000322454"/>
    </source>
</evidence>
<keyword evidence="1" id="KW-0812">Transmembrane</keyword>
<keyword evidence="1" id="KW-1133">Transmembrane helix</keyword>
<feature type="transmembrane region" description="Helical" evidence="1">
    <location>
        <begin position="6"/>
        <end position="24"/>
    </location>
</feature>
<evidence type="ECO:0000313" key="3">
    <source>
        <dbReference type="EMBL" id="RZV39908.1"/>
    </source>
</evidence>
<evidence type="ECO:0000259" key="2">
    <source>
        <dbReference type="Pfam" id="PF10502"/>
    </source>
</evidence>
<dbReference type="GO" id="GO:0004252">
    <property type="term" value="F:serine-type endopeptidase activity"/>
    <property type="evidence" value="ECO:0007669"/>
    <property type="project" value="InterPro"/>
</dbReference>
<dbReference type="EMBL" id="SHMQ01000005">
    <property type="protein sequence ID" value="RZV39908.1"/>
    <property type="molecule type" value="Genomic_DNA"/>
</dbReference>
<dbReference type="AlphaFoldDB" id="A0A520XFG0"/>